<name>A0AAD2ZZN0_PSEPU</name>
<dbReference type="RefSeq" id="WP_004573843.1">
    <property type="nucleotide sequence ID" value="NZ_APBQ01000005.1"/>
</dbReference>
<evidence type="ECO:0000313" key="2">
    <source>
        <dbReference type="Proteomes" id="UP000013237"/>
    </source>
</evidence>
<comment type="caution">
    <text evidence="1">The sequence shown here is derived from an EMBL/GenBank/DDBJ whole genome shotgun (WGS) entry which is preliminary data.</text>
</comment>
<accession>A0AAD2ZZN0</accession>
<dbReference type="AlphaFoldDB" id="A0AAD2ZZN0"/>
<gene>
    <name evidence="1" type="ORF">C206_00800</name>
</gene>
<reference evidence="1 2" key="1">
    <citation type="submission" date="2013-02" db="EMBL/GenBank/DDBJ databases">
        <title>Insights into the proteome of triclosan-resistant Pseudomonas putida TRO1, isolated from activated sludge.</title>
        <authorList>
            <person name="Lolas I.B."/>
            <person name="Almeida B."/>
            <person name="Starnawski P.M."/>
            <person name="Soenderkaer M."/>
            <person name="Nielsen K.L."/>
            <person name="Nielsen J.L."/>
        </authorList>
    </citation>
    <scope>NUCLEOTIDE SEQUENCE [LARGE SCALE GENOMIC DNA]</scope>
    <source>
        <strain evidence="1 2">TRO1</strain>
    </source>
</reference>
<organism evidence="1 2">
    <name type="scientific">Pseudomonas putida TRO1</name>
    <dbReference type="NCBI Taxonomy" id="1227924"/>
    <lineage>
        <taxon>Bacteria</taxon>
        <taxon>Pseudomonadati</taxon>
        <taxon>Pseudomonadota</taxon>
        <taxon>Gammaproteobacteria</taxon>
        <taxon>Pseudomonadales</taxon>
        <taxon>Pseudomonadaceae</taxon>
        <taxon>Pseudomonas</taxon>
    </lineage>
</organism>
<protein>
    <submittedName>
        <fullName evidence="1">Uncharacterized protein</fullName>
    </submittedName>
</protein>
<dbReference type="EMBL" id="APBQ01000005">
    <property type="protein sequence ID" value="ENY79653.1"/>
    <property type="molecule type" value="Genomic_DNA"/>
</dbReference>
<evidence type="ECO:0000313" key="1">
    <source>
        <dbReference type="EMBL" id="ENY79653.1"/>
    </source>
</evidence>
<sequence>MSHQFKAGDLALIVGTLTAYETLGRTVELIEYLGDDRVIFLEAGGWVDNVEENRIWLVQLTEGQYTDKRGVTTSEGPCREQFLMPLRGDFEPEQQKAKEAEPCA</sequence>
<dbReference type="Proteomes" id="UP000013237">
    <property type="component" value="Unassembled WGS sequence"/>
</dbReference>
<proteinExistence type="predicted"/>